<organism evidence="3 4">
    <name type="scientific">Acinetobacter defluvii</name>
    <dbReference type="NCBI Taxonomy" id="1871111"/>
    <lineage>
        <taxon>Bacteria</taxon>
        <taxon>Pseudomonadati</taxon>
        <taxon>Pseudomonadota</taxon>
        <taxon>Gammaproteobacteria</taxon>
        <taxon>Moraxellales</taxon>
        <taxon>Moraxellaceae</taxon>
        <taxon>Acinetobacter</taxon>
    </lineage>
</organism>
<keyword evidence="3" id="KW-0808">Transferase</keyword>
<evidence type="ECO:0000259" key="2">
    <source>
        <dbReference type="Pfam" id="PF15609"/>
    </source>
</evidence>
<name>A0A2S2FDJ9_9GAMM</name>
<dbReference type="GO" id="GO:0016757">
    <property type="term" value="F:glycosyltransferase activity"/>
    <property type="evidence" value="ECO:0007669"/>
    <property type="project" value="UniProtKB-KW"/>
</dbReference>
<dbReference type="InterPro" id="IPR011214">
    <property type="entry name" value="UCP020967"/>
</dbReference>
<dbReference type="CDD" id="cd06223">
    <property type="entry name" value="PRTases_typeI"/>
    <property type="match status" value="1"/>
</dbReference>
<gene>
    <name evidence="3" type="ORF">DJ533_10870</name>
</gene>
<reference evidence="3" key="1">
    <citation type="submission" date="2019-08" db="EMBL/GenBank/DDBJ databases">
        <title>The complete genome of Acinetobacter defluvii strain WCHAD010030.</title>
        <authorList>
            <person name="Hu Y."/>
            <person name="Qin J."/>
            <person name="Feng Y."/>
            <person name="Zong Z."/>
        </authorList>
    </citation>
    <scope>NUCLEOTIDE SEQUENCE</scope>
    <source>
        <strain evidence="3">WCHA30</strain>
    </source>
</reference>
<dbReference type="AlphaFoldDB" id="A0A2S2FDJ9"/>
<dbReference type="InterPro" id="IPR041688">
    <property type="entry name" value="PRTase_2"/>
</dbReference>
<sequence length="373" mass="42547">MKEIELSRGYLRVSVRQHHPHWDLDQLLGFAERINPKRAFLFVSKVLGKHIPVAPSTMQRSYVDLCALIPKDLPYPITVIGMAETAVGLGAGVYRELKKDFAENALFVTTTRHPVDALPTLGLFLEEHSHAQDQFILSSHDRKKHQHLIQSKTLILVDDEISTGKTFKNLITSLKNAGLEQVERIILVTLVNWAEEHLNDLDVGIPIEVVSLLHGSWHWQANQNQIEINMPDVNKTNQEAQRIIAPHDWGREPSYLDCKAWSNVQVKKPNEKILVLGSGEFSWIPFLIAEQLEQQGAEVYYSSTTRSPIMQGHAIQSICAFTDNYGLNINNYAYNVRHQQFDRVLLVIETEQHSVDPTLFEQIENLEVIHYEA</sequence>
<dbReference type="PIRSF" id="PIRSF020967">
    <property type="entry name" value="UCP020967"/>
    <property type="match status" value="1"/>
</dbReference>
<dbReference type="RefSeq" id="WP_065995025.1">
    <property type="nucleotide sequence ID" value="NZ_CP029397.2"/>
</dbReference>
<feature type="domain" description="TRSP" evidence="1">
    <location>
        <begin position="263"/>
        <end position="354"/>
    </location>
</feature>
<keyword evidence="3" id="KW-0328">Glycosyltransferase</keyword>
<dbReference type="Pfam" id="PF15609">
    <property type="entry name" value="PRTase_2"/>
    <property type="match status" value="1"/>
</dbReference>
<dbReference type="InterPro" id="IPR000836">
    <property type="entry name" value="PRTase_dom"/>
</dbReference>
<keyword evidence="4" id="KW-1185">Reference proteome</keyword>
<protein>
    <submittedName>
        <fullName evidence="3">Phosphoribosyltransferase</fullName>
    </submittedName>
</protein>
<dbReference type="InterPro" id="IPR029057">
    <property type="entry name" value="PRTase-like"/>
</dbReference>
<dbReference type="OrthoDB" id="56827at2"/>
<dbReference type="Gene3D" id="3.40.50.2020">
    <property type="match status" value="1"/>
</dbReference>
<dbReference type="Pfam" id="PF12500">
    <property type="entry name" value="TRSP"/>
    <property type="match status" value="1"/>
</dbReference>
<dbReference type="STRING" id="1871111.GCA_001704615_01151"/>
<accession>A0A2S2FDJ9</accession>
<dbReference type="SUPFAM" id="SSF53271">
    <property type="entry name" value="PRTase-like"/>
    <property type="match status" value="1"/>
</dbReference>
<dbReference type="InterPro" id="IPR022537">
    <property type="entry name" value="TRSP_dom"/>
</dbReference>
<dbReference type="EMBL" id="CP029397">
    <property type="protein sequence ID" value="AWL29034.1"/>
    <property type="molecule type" value="Genomic_DNA"/>
</dbReference>
<dbReference type="KEGG" id="adv:DJ533_10870"/>
<evidence type="ECO:0000259" key="1">
    <source>
        <dbReference type="Pfam" id="PF12500"/>
    </source>
</evidence>
<proteinExistence type="predicted"/>
<dbReference type="Proteomes" id="UP000245977">
    <property type="component" value="Chromosome"/>
</dbReference>
<evidence type="ECO:0000313" key="3">
    <source>
        <dbReference type="EMBL" id="AWL29034.1"/>
    </source>
</evidence>
<evidence type="ECO:0000313" key="4">
    <source>
        <dbReference type="Proteomes" id="UP000245977"/>
    </source>
</evidence>
<feature type="domain" description="Orotate phosphoribosyltransferase-like" evidence="2">
    <location>
        <begin position="27"/>
        <end position="215"/>
    </location>
</feature>